<dbReference type="PROSITE" id="PS00061">
    <property type="entry name" value="ADH_SHORT"/>
    <property type="match status" value="1"/>
</dbReference>
<dbReference type="EMBL" id="AVFL01000009">
    <property type="protein sequence ID" value="EWY39975.1"/>
    <property type="molecule type" value="Genomic_DNA"/>
</dbReference>
<keyword evidence="2" id="KW-0560">Oxidoreductase</keyword>
<comment type="caution">
    <text evidence="5">The sequence shown here is derived from an EMBL/GenBank/DDBJ whole genome shotgun (WGS) entry which is preliminary data.</text>
</comment>
<dbReference type="InterPro" id="IPR002347">
    <property type="entry name" value="SDR_fam"/>
</dbReference>
<comment type="similarity">
    <text evidence="1 3">Belongs to the short-chain dehydrogenases/reductases (SDR) family.</text>
</comment>
<dbReference type="InterPro" id="IPR057326">
    <property type="entry name" value="KR_dom"/>
</dbReference>
<dbReference type="Pfam" id="PF00106">
    <property type="entry name" value="adh_short"/>
    <property type="match status" value="1"/>
</dbReference>
<gene>
    <name evidence="5" type="ORF">N825_02995</name>
</gene>
<protein>
    <submittedName>
        <fullName evidence="5">Short-chain dehydrogenase</fullName>
    </submittedName>
</protein>
<evidence type="ECO:0000256" key="3">
    <source>
        <dbReference type="RuleBase" id="RU000363"/>
    </source>
</evidence>
<dbReference type="AlphaFoldDB" id="W9H1B8"/>
<evidence type="ECO:0000313" key="5">
    <source>
        <dbReference type="EMBL" id="EWY39975.1"/>
    </source>
</evidence>
<dbReference type="PANTHER" id="PTHR44196">
    <property type="entry name" value="DEHYDROGENASE/REDUCTASE SDR FAMILY MEMBER 7B"/>
    <property type="match status" value="1"/>
</dbReference>
<sequence>MRDPRVILITGASSGIGEALAEAYAAPSTTLVLTGRDQARLDGVAERCAARGATVRAAVIDVTDRDGMRRWLAEVDAASPIDLCVANAGISGGTGGRDPSGAVGETEEQARRILAVNVDGVLNTIHPLIGPMRARGRGQLALVSSMAGFHGFPGAPAYCASKAAVKSYGESLRLDLRKSGIQVSVICPGFVRSRITALNRFPMPLLMDADRAARIIRRGLERDRSRIAFPLPTLFMSWLIGALPAGLADLALARTPAKE</sequence>
<dbReference type="RefSeq" id="WP_037452651.1">
    <property type="nucleotide sequence ID" value="NZ_AVFL01000009.1"/>
</dbReference>
<dbReference type="OrthoDB" id="335726at2"/>
<dbReference type="GO" id="GO:0016491">
    <property type="term" value="F:oxidoreductase activity"/>
    <property type="evidence" value="ECO:0007669"/>
    <property type="project" value="UniProtKB-KW"/>
</dbReference>
<dbReference type="SUPFAM" id="SSF51735">
    <property type="entry name" value="NAD(P)-binding Rossmann-fold domains"/>
    <property type="match status" value="1"/>
</dbReference>
<reference evidence="5 6" key="1">
    <citation type="submission" date="2013-08" db="EMBL/GenBank/DDBJ databases">
        <title>The genome sequence of Skermanella stibiiresistens.</title>
        <authorList>
            <person name="Zhu W."/>
            <person name="Wang G."/>
        </authorList>
    </citation>
    <scope>NUCLEOTIDE SEQUENCE [LARGE SCALE GENOMIC DNA]</scope>
    <source>
        <strain evidence="5 6">SB22</strain>
    </source>
</reference>
<accession>W9H1B8</accession>
<dbReference type="PATRIC" id="fig|1385369.3.peg.2841"/>
<dbReference type="Gene3D" id="3.40.50.720">
    <property type="entry name" value="NAD(P)-binding Rossmann-like Domain"/>
    <property type="match status" value="1"/>
</dbReference>
<dbReference type="PRINTS" id="PR00080">
    <property type="entry name" value="SDRFAMILY"/>
</dbReference>
<dbReference type="InterPro" id="IPR036291">
    <property type="entry name" value="NAD(P)-bd_dom_sf"/>
</dbReference>
<dbReference type="InterPro" id="IPR020904">
    <property type="entry name" value="Sc_DH/Rdtase_CS"/>
</dbReference>
<keyword evidence="6" id="KW-1185">Reference proteome</keyword>
<dbReference type="PRINTS" id="PR00081">
    <property type="entry name" value="GDHRDH"/>
</dbReference>
<dbReference type="STRING" id="1385369.N825_02995"/>
<evidence type="ECO:0000259" key="4">
    <source>
        <dbReference type="SMART" id="SM00822"/>
    </source>
</evidence>
<dbReference type="PANTHER" id="PTHR44196:SF1">
    <property type="entry name" value="DEHYDROGENASE_REDUCTASE SDR FAMILY MEMBER 7B"/>
    <property type="match status" value="1"/>
</dbReference>
<evidence type="ECO:0000256" key="1">
    <source>
        <dbReference type="ARBA" id="ARBA00006484"/>
    </source>
</evidence>
<dbReference type="GO" id="GO:0016020">
    <property type="term" value="C:membrane"/>
    <property type="evidence" value="ECO:0007669"/>
    <property type="project" value="TreeGrafter"/>
</dbReference>
<feature type="domain" description="Ketoreductase" evidence="4">
    <location>
        <begin position="5"/>
        <end position="194"/>
    </location>
</feature>
<dbReference type="SMART" id="SM00822">
    <property type="entry name" value="PKS_KR"/>
    <property type="match status" value="1"/>
</dbReference>
<name>W9H1B8_9PROT</name>
<evidence type="ECO:0000313" key="6">
    <source>
        <dbReference type="Proteomes" id="UP000019486"/>
    </source>
</evidence>
<evidence type="ECO:0000256" key="2">
    <source>
        <dbReference type="ARBA" id="ARBA00023002"/>
    </source>
</evidence>
<organism evidence="5 6">
    <name type="scientific">Skermanella stibiiresistens SB22</name>
    <dbReference type="NCBI Taxonomy" id="1385369"/>
    <lineage>
        <taxon>Bacteria</taxon>
        <taxon>Pseudomonadati</taxon>
        <taxon>Pseudomonadota</taxon>
        <taxon>Alphaproteobacteria</taxon>
        <taxon>Rhodospirillales</taxon>
        <taxon>Azospirillaceae</taxon>
        <taxon>Skermanella</taxon>
    </lineage>
</organism>
<dbReference type="Proteomes" id="UP000019486">
    <property type="component" value="Unassembled WGS sequence"/>
</dbReference>
<proteinExistence type="inferred from homology"/>